<keyword evidence="2" id="KW-0058">Aromatic hydrocarbons catabolism</keyword>
<dbReference type="InterPro" id="IPR016292">
    <property type="entry name" value="Epoxide_hydrolase"/>
</dbReference>
<dbReference type="InterPro" id="IPR029058">
    <property type="entry name" value="AB_hydrolase_fold"/>
</dbReference>
<reference evidence="6" key="1">
    <citation type="journal article" date="2014" name="Int. J. Syst. Evol. Microbiol.">
        <title>Complete genome sequence of Corynebacterium casei LMG S-19264T (=DSM 44701T), isolated from a smear-ripened cheese.</title>
        <authorList>
            <consortium name="US DOE Joint Genome Institute (JGI-PGF)"/>
            <person name="Walter F."/>
            <person name="Albersmeier A."/>
            <person name="Kalinowski J."/>
            <person name="Ruckert C."/>
        </authorList>
    </citation>
    <scope>NUCLEOTIDE SEQUENCE</scope>
    <source>
        <strain evidence="6">VKM Ac-1401</strain>
    </source>
</reference>
<dbReference type="InterPro" id="IPR000639">
    <property type="entry name" value="Epox_hydrolase-like"/>
</dbReference>
<dbReference type="RefSeq" id="WP_271175387.1">
    <property type="nucleotide sequence ID" value="NZ_BAAAJO010000001.1"/>
</dbReference>
<feature type="active site" description="Proton acceptor" evidence="4">
    <location>
        <position position="351"/>
    </location>
</feature>
<dbReference type="EMBL" id="BSEN01000001">
    <property type="protein sequence ID" value="GLJ74686.1"/>
    <property type="molecule type" value="Genomic_DNA"/>
</dbReference>
<feature type="active site" description="Nucleophile" evidence="4">
    <location>
        <position position="176"/>
    </location>
</feature>
<dbReference type="PRINTS" id="PR00412">
    <property type="entry name" value="EPOXHYDRLASE"/>
</dbReference>
<protein>
    <submittedName>
        <fullName evidence="6">Hydrolase</fullName>
    </submittedName>
</protein>
<dbReference type="GO" id="GO:0004301">
    <property type="term" value="F:epoxide hydrolase activity"/>
    <property type="evidence" value="ECO:0007669"/>
    <property type="project" value="TreeGrafter"/>
</dbReference>
<dbReference type="Gene3D" id="3.40.50.1820">
    <property type="entry name" value="alpha/beta hydrolase"/>
    <property type="match status" value="1"/>
</dbReference>
<dbReference type="Pfam" id="PF06441">
    <property type="entry name" value="EHN"/>
    <property type="match status" value="1"/>
</dbReference>
<reference evidence="6" key="2">
    <citation type="submission" date="2023-01" db="EMBL/GenBank/DDBJ databases">
        <authorList>
            <person name="Sun Q."/>
            <person name="Evtushenko L."/>
        </authorList>
    </citation>
    <scope>NUCLEOTIDE SEQUENCE</scope>
    <source>
        <strain evidence="6">VKM Ac-1401</strain>
    </source>
</reference>
<evidence type="ECO:0000256" key="3">
    <source>
        <dbReference type="ARBA" id="ARBA00022801"/>
    </source>
</evidence>
<keyword evidence="7" id="KW-1185">Reference proteome</keyword>
<dbReference type="AlphaFoldDB" id="A0A9W6LYC8"/>
<dbReference type="PIRSF" id="PIRSF001112">
    <property type="entry name" value="Epoxide_hydrolase"/>
    <property type="match status" value="1"/>
</dbReference>
<evidence type="ECO:0000256" key="2">
    <source>
        <dbReference type="ARBA" id="ARBA00022797"/>
    </source>
</evidence>
<name>A0A9W6LYC8_9MICO</name>
<dbReference type="SUPFAM" id="SSF53474">
    <property type="entry name" value="alpha/beta-Hydrolases"/>
    <property type="match status" value="1"/>
</dbReference>
<evidence type="ECO:0000259" key="5">
    <source>
        <dbReference type="Pfam" id="PF06441"/>
    </source>
</evidence>
<feature type="active site" description="Proton donor" evidence="4">
    <location>
        <position position="301"/>
    </location>
</feature>
<keyword evidence="3 6" id="KW-0378">Hydrolase</keyword>
<evidence type="ECO:0000256" key="4">
    <source>
        <dbReference type="PIRSR" id="PIRSR001112-1"/>
    </source>
</evidence>
<proteinExistence type="inferred from homology"/>
<dbReference type="PANTHER" id="PTHR21661">
    <property type="entry name" value="EPOXIDE HYDROLASE 1-RELATED"/>
    <property type="match status" value="1"/>
</dbReference>
<dbReference type="InterPro" id="IPR010497">
    <property type="entry name" value="Epoxide_hydro_N"/>
</dbReference>
<comment type="similarity">
    <text evidence="1">Belongs to the peptidase S33 family.</text>
</comment>
<organism evidence="6 7">
    <name type="scientific">Leifsonia poae</name>
    <dbReference type="NCBI Taxonomy" id="110933"/>
    <lineage>
        <taxon>Bacteria</taxon>
        <taxon>Bacillati</taxon>
        <taxon>Actinomycetota</taxon>
        <taxon>Actinomycetes</taxon>
        <taxon>Micrococcales</taxon>
        <taxon>Microbacteriaceae</taxon>
        <taxon>Leifsonia</taxon>
    </lineage>
</organism>
<dbReference type="PANTHER" id="PTHR21661:SF35">
    <property type="entry name" value="EPOXIDE HYDROLASE"/>
    <property type="match status" value="1"/>
</dbReference>
<dbReference type="Proteomes" id="UP001142372">
    <property type="component" value="Unassembled WGS sequence"/>
</dbReference>
<evidence type="ECO:0000256" key="1">
    <source>
        <dbReference type="ARBA" id="ARBA00010088"/>
    </source>
</evidence>
<accession>A0A9W6LYC8</accession>
<dbReference type="GO" id="GO:0097176">
    <property type="term" value="P:epoxide metabolic process"/>
    <property type="evidence" value="ECO:0007669"/>
    <property type="project" value="TreeGrafter"/>
</dbReference>
<gene>
    <name evidence="6" type="ORF">GCM10017584_02590</name>
</gene>
<feature type="domain" description="Epoxide hydrolase N-terminal" evidence="5">
    <location>
        <begin position="8"/>
        <end position="116"/>
    </location>
</feature>
<sequence length="389" mass="43846">MDVTTPPEPFRIAIPETELVDLRSRLSRTKYPRQTPSEPWGAGVDIPYLSGLMTWWREGYDWRAAEARLNEVPQFMVEIDGERIHYAHLRAERPATDGSVVPIILSHGWPYSFIEMLPLARLLSADGFDVVVPSLPGYGFSEPMHEPFTSSAVAVRWHTLMTKALGYDRYATYGEDVGAWINDRLGADYPDAVLGLFATHAAFPPDERRENLTEEETAFIAWLDAKWKRASSYGAQQSTRPDTLAVGLTDSPAGLAAWLLEKFREWSGTDDVADYWTRDELLTTISLYWFTQTIGTSFRAYFDGREETPMPLVRVPVGVSIQYGERGFPRHYAERTYTDIRFWNDLPTGGHFAAKQTPELVAADMRAFFSSLGLGAAPATESRQEPSTD</sequence>
<evidence type="ECO:0000313" key="7">
    <source>
        <dbReference type="Proteomes" id="UP001142372"/>
    </source>
</evidence>
<evidence type="ECO:0000313" key="6">
    <source>
        <dbReference type="EMBL" id="GLJ74686.1"/>
    </source>
</evidence>
<comment type="caution">
    <text evidence="6">The sequence shown here is derived from an EMBL/GenBank/DDBJ whole genome shotgun (WGS) entry which is preliminary data.</text>
</comment>